<accession>A0A2K3QE79</accession>
<evidence type="ECO:0000313" key="4">
    <source>
        <dbReference type="Proteomes" id="UP000236621"/>
    </source>
</evidence>
<evidence type="ECO:0000256" key="2">
    <source>
        <dbReference type="SAM" id="Phobius"/>
    </source>
</evidence>
<dbReference type="Proteomes" id="UP000236621">
    <property type="component" value="Unassembled WGS sequence"/>
</dbReference>
<dbReference type="AlphaFoldDB" id="A0A2K3QE79"/>
<name>A0A2K3QE79_9HYPO</name>
<organism evidence="3 4">
    <name type="scientific">Tolypocladium capitatum</name>
    <dbReference type="NCBI Taxonomy" id="45235"/>
    <lineage>
        <taxon>Eukaryota</taxon>
        <taxon>Fungi</taxon>
        <taxon>Dikarya</taxon>
        <taxon>Ascomycota</taxon>
        <taxon>Pezizomycotina</taxon>
        <taxon>Sordariomycetes</taxon>
        <taxon>Hypocreomycetidae</taxon>
        <taxon>Hypocreales</taxon>
        <taxon>Ophiocordycipitaceae</taxon>
        <taxon>Tolypocladium</taxon>
    </lineage>
</organism>
<feature type="region of interest" description="Disordered" evidence="1">
    <location>
        <begin position="116"/>
        <end position="136"/>
    </location>
</feature>
<reference evidence="3 4" key="1">
    <citation type="submission" date="2017-08" db="EMBL/GenBank/DDBJ databases">
        <title>Harnessing the power of phylogenomics to disentangle the directionality and signatures of interkingdom host jumping in the parasitic fungal genus Tolypocladium.</title>
        <authorList>
            <person name="Quandt C.A."/>
            <person name="Patterson W."/>
            <person name="Spatafora J.W."/>
        </authorList>
    </citation>
    <scope>NUCLEOTIDE SEQUENCE [LARGE SCALE GENOMIC DNA]</scope>
    <source>
        <strain evidence="3 4">CBS 113982</strain>
    </source>
</reference>
<keyword evidence="2" id="KW-0472">Membrane</keyword>
<keyword evidence="2" id="KW-0812">Transmembrane</keyword>
<evidence type="ECO:0000313" key="3">
    <source>
        <dbReference type="EMBL" id="PNY25840.1"/>
    </source>
</evidence>
<dbReference type="OrthoDB" id="4896939at2759"/>
<sequence>MFWSRKPVPDVGRGQAPRPLFAAPATTSQGPRCSCPEKLRYSTAQTAQEGSFWIHDHSDGSNQGDEPQRHVFAGEHCTPISRSLTRCKLVIASSVVLILLMIGAIVGGILGSEAAAMGAPRDPKSPDSPKSGSPGELVEAFVNNRSQLATWFMAKTPLANDKRSLMSQFLIFQDATGDLVVSEWYQDKLESYRLHQRLANLPKPLLGSQLRPVSFGKGDDLHVFYIDDKQLLRHVVRVTGQDSKVQWKLDPAFSADGAQKHVASGLLLSAAVFPLLDNGASDGLLGVVYWNGAERNTFTLLTTPDPDPDAKCDWSSMEVPIGSDVDREAQQLQAGSTGVVVLPVVIRVLGGDKPGARMIWDLSNKNHPTGLGFVDCVFGRPDLEKHCWLVANITWQDDSAHNRLLSAPKPLQISNIDIQKDKWGIPESYVLGILDGAGQYMESFWSGNNCTNSAELSGANMLAPGPVAVDKYSFSSFHNTKSGLIFAAPNGTLLEVGRECAWWIGPCGQTKIWSLVGSLHAIVPKFRGP</sequence>
<feature type="transmembrane region" description="Helical" evidence="2">
    <location>
        <begin position="89"/>
        <end position="111"/>
    </location>
</feature>
<evidence type="ECO:0000256" key="1">
    <source>
        <dbReference type="SAM" id="MobiDB-lite"/>
    </source>
</evidence>
<gene>
    <name evidence="3" type="ORF">TCAP_04203</name>
</gene>
<proteinExistence type="predicted"/>
<feature type="region of interest" description="Disordered" evidence="1">
    <location>
        <begin position="1"/>
        <end position="27"/>
    </location>
</feature>
<keyword evidence="4" id="KW-1185">Reference proteome</keyword>
<protein>
    <submittedName>
        <fullName evidence="3">Uncharacterized protein</fullName>
    </submittedName>
</protein>
<keyword evidence="2" id="KW-1133">Transmembrane helix</keyword>
<dbReference type="EMBL" id="NRSZ01000655">
    <property type="protein sequence ID" value="PNY25840.1"/>
    <property type="molecule type" value="Genomic_DNA"/>
</dbReference>
<dbReference type="Gene3D" id="2.120.10.70">
    <property type="entry name" value="Fucose-specific lectin"/>
    <property type="match status" value="1"/>
</dbReference>
<comment type="caution">
    <text evidence="3">The sequence shown here is derived from an EMBL/GenBank/DDBJ whole genome shotgun (WGS) entry which is preliminary data.</text>
</comment>